<name>B8FNL1_DESAL</name>
<accession>B8FNL1</accession>
<sequence>MNCEWATPQDLFDSLNKEFHFTLDPCCTIENAKCERFYTKAEDGLSQDWTGETVFMNPPYSRSEMPKWIQRAYESSLAGSKVVCLLPAKTDTRWFHDFCLKGEIRFIKGRICFGSGEGRAPFPSMVVIFNGAK</sequence>
<organism evidence="1 2">
    <name type="scientific">Desulfatibacillum aliphaticivorans</name>
    <dbReference type="NCBI Taxonomy" id="218208"/>
    <lineage>
        <taxon>Bacteria</taxon>
        <taxon>Pseudomonadati</taxon>
        <taxon>Thermodesulfobacteriota</taxon>
        <taxon>Desulfobacteria</taxon>
        <taxon>Desulfobacterales</taxon>
        <taxon>Desulfatibacillaceae</taxon>
        <taxon>Desulfatibacillum</taxon>
    </lineage>
</organism>
<gene>
    <name evidence="1" type="ordered locus">Dalk_4614</name>
</gene>
<dbReference type="AlphaFoldDB" id="B8FNL1"/>
<dbReference type="EMBL" id="CP001322">
    <property type="protein sequence ID" value="ACL06292.1"/>
    <property type="molecule type" value="Genomic_DNA"/>
</dbReference>
<dbReference type="HOGENOM" id="CLU_096746_0_0_7"/>
<dbReference type="RefSeq" id="WP_015949331.1">
    <property type="nucleotide sequence ID" value="NC_011768.1"/>
</dbReference>
<dbReference type="GO" id="GO:0009007">
    <property type="term" value="F:site-specific DNA-methyltransferase (adenine-specific) activity"/>
    <property type="evidence" value="ECO:0007669"/>
    <property type="project" value="InterPro"/>
</dbReference>
<dbReference type="KEGG" id="dal:Dalk_4614"/>
<dbReference type="Pfam" id="PF05869">
    <property type="entry name" value="Dam"/>
    <property type="match status" value="1"/>
</dbReference>
<dbReference type="Proteomes" id="UP000000739">
    <property type="component" value="Chromosome"/>
</dbReference>
<dbReference type="eggNOG" id="COG1196">
    <property type="taxonomic scope" value="Bacteria"/>
</dbReference>
<evidence type="ECO:0000313" key="1">
    <source>
        <dbReference type="EMBL" id="ACL06292.1"/>
    </source>
</evidence>
<keyword evidence="2" id="KW-1185">Reference proteome</keyword>
<dbReference type="REBASE" id="19610">
    <property type="entry name" value="M.DalAKORF4614P"/>
</dbReference>
<evidence type="ECO:0000313" key="2">
    <source>
        <dbReference type="Proteomes" id="UP000000739"/>
    </source>
</evidence>
<protein>
    <submittedName>
        <fullName evidence="1">DNA N-6-adenine-methyltransferase</fullName>
    </submittedName>
</protein>
<dbReference type="GO" id="GO:0003677">
    <property type="term" value="F:DNA binding"/>
    <property type="evidence" value="ECO:0007669"/>
    <property type="project" value="InterPro"/>
</dbReference>
<proteinExistence type="predicted"/>
<reference evidence="1 2" key="1">
    <citation type="journal article" date="2012" name="Environ. Microbiol.">
        <title>The genome sequence of Desulfatibacillum alkenivorans AK-01: a blueprint for anaerobic alkane oxidation.</title>
        <authorList>
            <person name="Callaghan A.V."/>
            <person name="Morris B.E."/>
            <person name="Pereira I.A."/>
            <person name="McInerney M.J."/>
            <person name="Austin R.N."/>
            <person name="Groves J.T."/>
            <person name="Kukor J.J."/>
            <person name="Suflita J.M."/>
            <person name="Young L.Y."/>
            <person name="Zylstra G.J."/>
            <person name="Wawrik B."/>
        </authorList>
    </citation>
    <scope>NUCLEOTIDE SEQUENCE [LARGE SCALE GENOMIC DNA]</scope>
    <source>
        <strain evidence="1 2">AK-01</strain>
    </source>
</reference>
<dbReference type="GO" id="GO:0009307">
    <property type="term" value="P:DNA restriction-modification system"/>
    <property type="evidence" value="ECO:0007669"/>
    <property type="project" value="InterPro"/>
</dbReference>
<dbReference type="InterPro" id="IPR008593">
    <property type="entry name" value="Dam_MeTrfase"/>
</dbReference>